<dbReference type="EMBL" id="CAJNOQ010023859">
    <property type="protein sequence ID" value="CAF1520794.1"/>
    <property type="molecule type" value="Genomic_DNA"/>
</dbReference>
<dbReference type="OrthoDB" id="10057301at2759"/>
<name>A0A815UZA1_9BILA</name>
<sequence length="180" mass="20922">MGSCNDRIEPLDVVYCSDIPNPDHLELVWLDYNENLDVEKKLRSFINCLKTFKDLTECERYIREIISPQQCILIVSGGLGKQIVPNLKGLKQVTSVYVFCMDCEKNRQWSKNYDKVRFRKTVEKTQDTLPTSIYNPKCENTGKNLKSENADFMWKQLFIGVLLRMGTNASTIAKSKQYYE</sequence>
<accession>A0A815UZA1</accession>
<dbReference type="EMBL" id="CAJOBC010089414">
    <property type="protein sequence ID" value="CAF4380236.1"/>
    <property type="molecule type" value="Genomic_DNA"/>
</dbReference>
<evidence type="ECO:0000313" key="2">
    <source>
        <dbReference type="EMBL" id="CAF1520794.1"/>
    </source>
</evidence>
<dbReference type="Proteomes" id="UP000682733">
    <property type="component" value="Unassembled WGS sequence"/>
</dbReference>
<dbReference type="Proteomes" id="UP000681722">
    <property type="component" value="Unassembled WGS sequence"/>
</dbReference>
<evidence type="ECO:0000313" key="5">
    <source>
        <dbReference type="Proteomes" id="UP000663829"/>
    </source>
</evidence>
<dbReference type="AlphaFoldDB" id="A0A815UZA1"/>
<dbReference type="Proteomes" id="UP000677228">
    <property type="component" value="Unassembled WGS sequence"/>
</dbReference>
<dbReference type="EMBL" id="CAJOBA010044908">
    <property type="protein sequence ID" value="CAF4170337.1"/>
    <property type="molecule type" value="Genomic_DNA"/>
</dbReference>
<reference evidence="2" key="1">
    <citation type="submission" date="2021-02" db="EMBL/GenBank/DDBJ databases">
        <authorList>
            <person name="Nowell W R."/>
        </authorList>
    </citation>
    <scope>NUCLEOTIDE SEQUENCE</scope>
</reference>
<dbReference type="Proteomes" id="UP000663829">
    <property type="component" value="Unassembled WGS sequence"/>
</dbReference>
<dbReference type="EMBL" id="CAJNOK010023252">
    <property type="protein sequence ID" value="CAF1360084.1"/>
    <property type="molecule type" value="Genomic_DNA"/>
</dbReference>
<keyword evidence="5" id="KW-1185">Reference proteome</keyword>
<comment type="caution">
    <text evidence="2">The sequence shown here is derived from an EMBL/GenBank/DDBJ whole genome shotgun (WGS) entry which is preliminary data.</text>
</comment>
<evidence type="ECO:0000313" key="1">
    <source>
        <dbReference type="EMBL" id="CAF1360084.1"/>
    </source>
</evidence>
<organism evidence="2 5">
    <name type="scientific">Didymodactylos carnosus</name>
    <dbReference type="NCBI Taxonomy" id="1234261"/>
    <lineage>
        <taxon>Eukaryota</taxon>
        <taxon>Metazoa</taxon>
        <taxon>Spiralia</taxon>
        <taxon>Gnathifera</taxon>
        <taxon>Rotifera</taxon>
        <taxon>Eurotatoria</taxon>
        <taxon>Bdelloidea</taxon>
        <taxon>Philodinida</taxon>
        <taxon>Philodinidae</taxon>
        <taxon>Didymodactylos</taxon>
    </lineage>
</organism>
<proteinExistence type="predicted"/>
<protein>
    <submittedName>
        <fullName evidence="2">Uncharacterized protein</fullName>
    </submittedName>
</protein>
<evidence type="ECO:0000313" key="3">
    <source>
        <dbReference type="EMBL" id="CAF4170337.1"/>
    </source>
</evidence>
<gene>
    <name evidence="2" type="ORF">GPM918_LOCUS37545</name>
    <name evidence="1" type="ORF">OVA965_LOCUS31201</name>
    <name evidence="4" type="ORF">SRO942_LOCUS38316</name>
    <name evidence="3" type="ORF">TMI583_LOCUS32030</name>
</gene>
<evidence type="ECO:0000313" key="4">
    <source>
        <dbReference type="EMBL" id="CAF4380236.1"/>
    </source>
</evidence>